<dbReference type="PANTHER" id="PTHR40056">
    <property type="entry name" value="HYPOTHETICAL CYTOSOLIC PROTEIN"/>
    <property type="match status" value="1"/>
</dbReference>
<dbReference type="InterPro" id="IPR014975">
    <property type="entry name" value="DUF1836"/>
</dbReference>
<evidence type="ECO:0000313" key="1">
    <source>
        <dbReference type="EMBL" id="MBC3796851.1"/>
    </source>
</evidence>
<comment type="caution">
    <text evidence="1">The sequence shown here is derived from an EMBL/GenBank/DDBJ whole genome shotgun (WGS) entry which is preliminary data.</text>
</comment>
<protein>
    <submittedName>
        <fullName evidence="1">DUF1836 domain-containing protein</fullName>
    </submittedName>
</protein>
<dbReference type="RefSeq" id="WP_148603093.1">
    <property type="nucleotide sequence ID" value="NZ_RXYB01000006.1"/>
</dbReference>
<organism evidence="1 2">
    <name type="scientific">Acetobacterium tundrae</name>
    <dbReference type="NCBI Taxonomy" id="132932"/>
    <lineage>
        <taxon>Bacteria</taxon>
        <taxon>Bacillati</taxon>
        <taxon>Bacillota</taxon>
        <taxon>Clostridia</taxon>
        <taxon>Eubacteriales</taxon>
        <taxon>Eubacteriaceae</taxon>
        <taxon>Acetobacterium</taxon>
    </lineage>
</organism>
<keyword evidence="2" id="KW-1185">Reference proteome</keyword>
<proteinExistence type="predicted"/>
<accession>A0ABR6WKT5</accession>
<gene>
    <name evidence="1" type="ORF">GH807_07285</name>
</gene>
<reference evidence="1 2" key="1">
    <citation type="journal article" date="2020" name="mSystems">
        <title>Defining Genomic and Predicted Metabolic Features of the Acetobacterium Genus.</title>
        <authorList>
            <person name="Ross D.E."/>
            <person name="Marshall C.W."/>
            <person name="Gulliver D."/>
            <person name="May H.D."/>
            <person name="Norman R.S."/>
        </authorList>
    </citation>
    <scope>NUCLEOTIDE SEQUENCE [LARGE SCALE GENOMIC DNA]</scope>
    <source>
        <strain evidence="1 2">DSM 9173</strain>
    </source>
</reference>
<dbReference type="PANTHER" id="PTHR40056:SF1">
    <property type="entry name" value="DUF1836 DOMAIN-CONTAINING PROTEIN"/>
    <property type="match status" value="1"/>
</dbReference>
<dbReference type="Pfam" id="PF08876">
    <property type="entry name" value="DUF1836"/>
    <property type="match status" value="1"/>
</dbReference>
<sequence>MKSISSDILNFHCPRWNELPEIDLYMDQVVSILEKNCSLFTENEGEKIITATMINNYVKHKIIAPPVKRRYNQTHLAYLFVVCIMKRILSISEIGDLISYLINVYSIEDAYDLFCEELEFAIKIVFAPNQKVNPIIAETTHQLALLEAVVLAFANKLYFQNEIKKLAIDSTEAKKITVIKTEN</sequence>
<dbReference type="Proteomes" id="UP000653358">
    <property type="component" value="Unassembled WGS sequence"/>
</dbReference>
<dbReference type="EMBL" id="WJBB01000007">
    <property type="protein sequence ID" value="MBC3796851.1"/>
    <property type="molecule type" value="Genomic_DNA"/>
</dbReference>
<name>A0ABR6WKT5_9FIRM</name>
<evidence type="ECO:0000313" key="2">
    <source>
        <dbReference type="Proteomes" id="UP000653358"/>
    </source>
</evidence>